<feature type="region of interest" description="Disordered" evidence="3">
    <location>
        <begin position="25"/>
        <end position="74"/>
    </location>
</feature>
<feature type="coiled-coil region" evidence="2">
    <location>
        <begin position="265"/>
        <end position="292"/>
    </location>
</feature>
<proteinExistence type="inferred from homology"/>
<evidence type="ECO:0000313" key="5">
    <source>
        <dbReference type="Proteomes" id="UP001516400"/>
    </source>
</evidence>
<organism evidence="4 5">
    <name type="scientific">Cryptolaemus montrouzieri</name>
    <dbReference type="NCBI Taxonomy" id="559131"/>
    <lineage>
        <taxon>Eukaryota</taxon>
        <taxon>Metazoa</taxon>
        <taxon>Ecdysozoa</taxon>
        <taxon>Arthropoda</taxon>
        <taxon>Hexapoda</taxon>
        <taxon>Insecta</taxon>
        <taxon>Pterygota</taxon>
        <taxon>Neoptera</taxon>
        <taxon>Endopterygota</taxon>
        <taxon>Coleoptera</taxon>
        <taxon>Polyphaga</taxon>
        <taxon>Cucujiformia</taxon>
        <taxon>Coccinelloidea</taxon>
        <taxon>Coccinellidae</taxon>
        <taxon>Scymninae</taxon>
        <taxon>Scymnini</taxon>
        <taxon>Cryptolaemus</taxon>
    </lineage>
</organism>
<gene>
    <name evidence="4" type="ORF">HHI36_010101</name>
</gene>
<keyword evidence="2" id="KW-0175">Coiled coil</keyword>
<dbReference type="Proteomes" id="UP001516400">
    <property type="component" value="Unassembled WGS sequence"/>
</dbReference>
<dbReference type="AlphaFoldDB" id="A0ABD2MHQ1"/>
<reference evidence="4 5" key="1">
    <citation type="journal article" date="2021" name="BMC Biol.">
        <title>Horizontally acquired antibacterial genes associated with adaptive radiation of ladybird beetles.</title>
        <authorList>
            <person name="Li H.S."/>
            <person name="Tang X.F."/>
            <person name="Huang Y.H."/>
            <person name="Xu Z.Y."/>
            <person name="Chen M.L."/>
            <person name="Du X.Y."/>
            <person name="Qiu B.Y."/>
            <person name="Chen P.T."/>
            <person name="Zhang W."/>
            <person name="Slipinski A."/>
            <person name="Escalona H.E."/>
            <person name="Waterhouse R.M."/>
            <person name="Zwick A."/>
            <person name="Pang H."/>
        </authorList>
    </citation>
    <scope>NUCLEOTIDE SEQUENCE [LARGE SCALE GENOMIC DNA]</scope>
    <source>
        <strain evidence="4">SYSU2018</strain>
    </source>
</reference>
<dbReference type="EMBL" id="JABFTP020000001">
    <property type="protein sequence ID" value="KAL3265911.1"/>
    <property type="molecule type" value="Genomic_DNA"/>
</dbReference>
<protein>
    <recommendedName>
        <fullName evidence="6">Something about silencing protein 10</fullName>
    </recommendedName>
</protein>
<name>A0ABD2MHQ1_9CUCU</name>
<evidence type="ECO:0000313" key="4">
    <source>
        <dbReference type="EMBL" id="KAL3265911.1"/>
    </source>
</evidence>
<dbReference type="PANTHER" id="PTHR13237">
    <property type="entry name" value="SOMETHING ABOUT SILENCING PROTEIN 10-RELATED"/>
    <property type="match status" value="1"/>
</dbReference>
<feature type="compositionally biased region" description="Acidic residues" evidence="3">
    <location>
        <begin position="46"/>
        <end position="68"/>
    </location>
</feature>
<comment type="similarity">
    <text evidence="1">Belongs to the SAS10 family.</text>
</comment>
<comment type="caution">
    <text evidence="4">The sequence shown here is derived from an EMBL/GenBank/DDBJ whole genome shotgun (WGS) entry which is preliminary data.</text>
</comment>
<accession>A0ABD2MHQ1</accession>
<evidence type="ECO:0000256" key="1">
    <source>
        <dbReference type="ARBA" id="ARBA00010979"/>
    </source>
</evidence>
<keyword evidence="5" id="KW-1185">Reference proteome</keyword>
<evidence type="ECO:0000256" key="3">
    <source>
        <dbReference type="SAM" id="MobiDB-lite"/>
    </source>
</evidence>
<dbReference type="GO" id="GO:0005634">
    <property type="term" value="C:nucleus"/>
    <property type="evidence" value="ECO:0007669"/>
    <property type="project" value="UniProtKB-ARBA"/>
</dbReference>
<sequence length="306" mass="35751">MSDFEPSDSESDYDEREKALLQNVRKNYQESSDESQEEVYNVGASEESDQDDIVLADSDVEEQDDDDIPNEKAWGKDKRKYYSTDYVDPDYGGFNEKDIQLAEFEEEEARKLQMKLAEQLDDDDFGLDFLKEESSKNDTVVSEVVKTDLTKLSKLEKIQFLKKESPELFSLMDDFKGKINLYKTLLLPVITKYRKGQIANCSAMDFVQIFTDLILNYCVNVYMYVLLKSTKTSITHHPVVKRLYQYRQMLGKLYPLFEETIKAQIETLLEEKESSEEIKEKKKKKLRFLENLVSTEPTTKKKRKGI</sequence>
<dbReference type="InterPro" id="IPR007146">
    <property type="entry name" value="Sas10/Utp3/C1D"/>
</dbReference>
<dbReference type="Pfam" id="PF04000">
    <property type="entry name" value="Sas10_Utp3"/>
    <property type="match status" value="1"/>
</dbReference>
<evidence type="ECO:0008006" key="6">
    <source>
        <dbReference type="Google" id="ProtNLM"/>
    </source>
</evidence>
<dbReference type="PANTHER" id="PTHR13237:SF8">
    <property type="entry name" value="SOMETHING ABOUT SILENCING PROTEIN 10"/>
    <property type="match status" value="1"/>
</dbReference>
<evidence type="ECO:0000256" key="2">
    <source>
        <dbReference type="SAM" id="Coils"/>
    </source>
</evidence>